<protein>
    <submittedName>
        <fullName evidence="1">Uncharacterized protein</fullName>
    </submittedName>
</protein>
<name>A0AAU7CJH6_9BACT</name>
<reference evidence="1" key="1">
    <citation type="submission" date="2024-05" db="EMBL/GenBank/DDBJ databases">
        <title>Planctomycetes of the genus Singulisphaera possess chitinolytic capabilities.</title>
        <authorList>
            <person name="Ivanova A."/>
        </authorList>
    </citation>
    <scope>NUCLEOTIDE SEQUENCE</scope>
    <source>
        <strain evidence="1">Ch08T</strain>
    </source>
</reference>
<accession>A0AAU7CJH6</accession>
<evidence type="ECO:0000313" key="1">
    <source>
        <dbReference type="EMBL" id="XBH05554.1"/>
    </source>
</evidence>
<gene>
    <name evidence="1" type="ORF">V5E97_05915</name>
</gene>
<dbReference type="EMBL" id="CP155447">
    <property type="protein sequence ID" value="XBH05554.1"/>
    <property type="molecule type" value="Genomic_DNA"/>
</dbReference>
<sequence>MSRMHDVAQMLVSCWVLSDEEDRSIPTSHGLLDRALYRTMEATAFPDWMRQELQFTDSRIGLQCVGLPDVLDWAQRSELTSAPNPSYHSLQVQISPRVARRLLRDLGVAAEDAASWGKALREGLERAKDELMEYNLSATEEG</sequence>
<dbReference type="AlphaFoldDB" id="A0AAU7CJH6"/>
<organism evidence="1">
    <name type="scientific">Singulisphaera sp. Ch08</name>
    <dbReference type="NCBI Taxonomy" id="3120278"/>
    <lineage>
        <taxon>Bacteria</taxon>
        <taxon>Pseudomonadati</taxon>
        <taxon>Planctomycetota</taxon>
        <taxon>Planctomycetia</taxon>
        <taxon>Isosphaerales</taxon>
        <taxon>Isosphaeraceae</taxon>
        <taxon>Singulisphaera</taxon>
    </lineage>
</organism>
<dbReference type="RefSeq" id="WP_406698379.1">
    <property type="nucleotide sequence ID" value="NZ_CP155447.1"/>
</dbReference>
<proteinExistence type="predicted"/>